<feature type="region of interest" description="Disordered" evidence="2">
    <location>
        <begin position="280"/>
        <end position="330"/>
    </location>
</feature>
<feature type="compositionally biased region" description="Low complexity" evidence="2">
    <location>
        <begin position="519"/>
        <end position="540"/>
    </location>
</feature>
<evidence type="ECO:0000313" key="4">
    <source>
        <dbReference type="EMBL" id="KAG2494348.1"/>
    </source>
</evidence>
<keyword evidence="3" id="KW-0812">Transmembrane</keyword>
<feature type="region of interest" description="Disordered" evidence="2">
    <location>
        <begin position="430"/>
        <end position="457"/>
    </location>
</feature>
<evidence type="ECO:0000256" key="3">
    <source>
        <dbReference type="SAM" id="Phobius"/>
    </source>
</evidence>
<feature type="region of interest" description="Disordered" evidence="2">
    <location>
        <begin position="58"/>
        <end position="92"/>
    </location>
</feature>
<feature type="region of interest" description="Disordered" evidence="2">
    <location>
        <begin position="518"/>
        <end position="551"/>
    </location>
</feature>
<dbReference type="PANTHER" id="PTHR32385">
    <property type="entry name" value="MANNOSYL PHOSPHORYLINOSITOL CERAMIDE SYNTHASE"/>
    <property type="match status" value="1"/>
</dbReference>
<dbReference type="SUPFAM" id="SSF53448">
    <property type="entry name" value="Nucleotide-diphospho-sugar transferases"/>
    <property type="match status" value="1"/>
</dbReference>
<reference evidence="4" key="1">
    <citation type="journal article" date="2020" name="bioRxiv">
        <title>Comparative genomics of Chlamydomonas.</title>
        <authorList>
            <person name="Craig R.J."/>
            <person name="Hasan A.R."/>
            <person name="Ness R.W."/>
            <person name="Keightley P.D."/>
        </authorList>
    </citation>
    <scope>NUCLEOTIDE SEQUENCE</scope>
    <source>
        <strain evidence="4">CCAP 11/70</strain>
    </source>
</reference>
<dbReference type="PANTHER" id="PTHR32385:SF15">
    <property type="entry name" value="INOSITOL PHOSPHOCERAMIDE MANNOSYLTRANSFERASE 1"/>
    <property type="match status" value="1"/>
</dbReference>
<evidence type="ECO:0000256" key="1">
    <source>
        <dbReference type="ARBA" id="ARBA00022679"/>
    </source>
</evidence>
<evidence type="ECO:0000313" key="5">
    <source>
        <dbReference type="Proteomes" id="UP000612055"/>
    </source>
</evidence>
<dbReference type="InterPro" id="IPR029044">
    <property type="entry name" value="Nucleotide-diphossugar_trans"/>
</dbReference>
<accession>A0A835Y439</accession>
<keyword evidence="1" id="KW-0808">Transferase</keyword>
<proteinExistence type="predicted"/>
<feature type="region of interest" description="Disordered" evidence="2">
    <location>
        <begin position="720"/>
        <end position="764"/>
    </location>
</feature>
<keyword evidence="3" id="KW-0472">Membrane</keyword>
<dbReference type="AlphaFoldDB" id="A0A835Y439"/>
<dbReference type="Proteomes" id="UP000612055">
    <property type="component" value="Unassembled WGS sequence"/>
</dbReference>
<dbReference type="EMBL" id="JAEHOE010000031">
    <property type="protein sequence ID" value="KAG2494348.1"/>
    <property type="molecule type" value="Genomic_DNA"/>
</dbReference>
<dbReference type="Pfam" id="PF04488">
    <property type="entry name" value="Gly_transf_sug"/>
    <property type="match status" value="1"/>
</dbReference>
<feature type="compositionally biased region" description="Low complexity" evidence="2">
    <location>
        <begin position="77"/>
        <end position="92"/>
    </location>
</feature>
<sequence length="944" mass="95019">MRSQRSASAEEAGLSLTAAAPTHRRAAGPPLRLALLLSLSLALALAAAYLGAQRALLQTRRPRSPSPSLWGAAWRSATPPRATQAAAPLGPQAAQDLPRALASPLLAPTPTPAAIPRLLHTNYLAGARQLEADSRGDRTHFRRGRQGRTHNPDWQHVLWDRHAAIELLETRYPWFLPTWLAYPTLVMQSDALRPFVLHAHGGVYLDLDTECFRPLGPSLQGVSLALMAEEPGLVNNAQMGSAPGHPLWGLAAAAQGVSDPLYATGPRVVTAALRELASKPDGPLPGRYDLPCGGSDPMPHQPGAATATRKGDLLGGSVSSGSHADGGGPGGTAQHFCTAPAVVYGPREWFSPCAWNDGACHTAVSRIAPLLRQPPAEAARGAALLAATAAAAPSAPLGSRCGLGLGSLGNSSGGGAEGRGVDLSQLQERQASTLEEPRAEPGAAAGQGSGGRGWDSGAGLLGWPGAPLVGVHHFSGSWLGYDGSKAERSRAAVAEGLTAFFTDPRVFVEADLDRDLPYGASAPPSPAAGDSAGAGLAAAGRGQHVPAEAETQTPHAPYAVARFAAAWLSAGAGAAAAERMQGRQRESGAGFGKGLPLNAHRVAPAARAAERAAGAEHGERCRVLSVQGRGGGGGAAGPGGALEAALAEALGCHARVVELAGGQEGQVGSSSAEVQAEARVPAGAAAAEQTTSVAAAAAASESEVTAIGLAAGGSTDVLASASGGGSGQHGPVEAHRRLLPPAPPGSWPSLTTGQPHPANAAGPAVTEGVPAGAAAAAGVAVAWPLAALLREELAAALGEDPSGAGDHGQVGGSPGERGEEVPWVDLLLLRCGDCAWRLAREVYASGWDVHLSRVRSIIVADTAPLRYGSSTSSARDAAQDDASVVLYELYAVLYQMQGFVGFLHLGSGGPGGRAGGGGDGGAGACEALPGGLTLGWLRPPHGGG</sequence>
<dbReference type="InterPro" id="IPR007577">
    <property type="entry name" value="GlycoTrfase_DXD_sugar-bd_CS"/>
</dbReference>
<name>A0A835Y439_9CHLO</name>
<dbReference type="GO" id="GO:0016020">
    <property type="term" value="C:membrane"/>
    <property type="evidence" value="ECO:0007669"/>
    <property type="project" value="GOC"/>
</dbReference>
<dbReference type="GO" id="GO:0000030">
    <property type="term" value="F:mannosyltransferase activity"/>
    <property type="evidence" value="ECO:0007669"/>
    <property type="project" value="TreeGrafter"/>
</dbReference>
<feature type="compositionally biased region" description="Gly residues" evidence="2">
    <location>
        <begin position="445"/>
        <end position="457"/>
    </location>
</feature>
<dbReference type="InterPro" id="IPR051706">
    <property type="entry name" value="Glycosyltransferase_domain"/>
</dbReference>
<evidence type="ECO:0000256" key="2">
    <source>
        <dbReference type="SAM" id="MobiDB-lite"/>
    </source>
</evidence>
<keyword evidence="5" id="KW-1185">Reference proteome</keyword>
<protein>
    <submittedName>
        <fullName evidence="4">Uncharacterized protein</fullName>
    </submittedName>
</protein>
<keyword evidence="3" id="KW-1133">Transmembrane helix</keyword>
<dbReference type="GO" id="GO:0051999">
    <property type="term" value="P:mannosyl-inositol phosphorylceramide biosynthetic process"/>
    <property type="evidence" value="ECO:0007669"/>
    <property type="project" value="TreeGrafter"/>
</dbReference>
<gene>
    <name evidence="4" type="ORF">HYH03_007405</name>
</gene>
<dbReference type="OrthoDB" id="551949at2759"/>
<feature type="transmembrane region" description="Helical" evidence="3">
    <location>
        <begin position="33"/>
        <end position="52"/>
    </location>
</feature>
<organism evidence="4 5">
    <name type="scientific">Edaphochlamys debaryana</name>
    <dbReference type="NCBI Taxonomy" id="47281"/>
    <lineage>
        <taxon>Eukaryota</taxon>
        <taxon>Viridiplantae</taxon>
        <taxon>Chlorophyta</taxon>
        <taxon>core chlorophytes</taxon>
        <taxon>Chlorophyceae</taxon>
        <taxon>CS clade</taxon>
        <taxon>Chlamydomonadales</taxon>
        <taxon>Chlamydomonadales incertae sedis</taxon>
        <taxon>Edaphochlamys</taxon>
    </lineage>
</organism>
<dbReference type="Gene3D" id="3.90.550.20">
    <property type="match status" value="1"/>
</dbReference>
<comment type="caution">
    <text evidence="4">The sequence shown here is derived from an EMBL/GenBank/DDBJ whole genome shotgun (WGS) entry which is preliminary data.</text>
</comment>